<dbReference type="InterPro" id="IPR037401">
    <property type="entry name" value="SnoaL-like"/>
</dbReference>
<dbReference type="Proteomes" id="UP000238196">
    <property type="component" value="Unassembled WGS sequence"/>
</dbReference>
<protein>
    <submittedName>
        <fullName evidence="2">Nuclear transport factor 2 family protein</fullName>
    </submittedName>
</protein>
<organism evidence="2 3">
    <name type="scientific">Proteobacteria bacterium 228</name>
    <dbReference type="NCBI Taxonomy" id="2083153"/>
    <lineage>
        <taxon>Bacteria</taxon>
        <taxon>Pseudomonadati</taxon>
        <taxon>Pseudomonadota</taxon>
    </lineage>
</organism>
<dbReference type="OrthoDB" id="1115105at2"/>
<dbReference type="SUPFAM" id="SSF54427">
    <property type="entry name" value="NTF2-like"/>
    <property type="match status" value="1"/>
</dbReference>
<reference evidence="2 3" key="1">
    <citation type="submission" date="2018-02" db="EMBL/GenBank/DDBJ databases">
        <title>novel marine gammaproteobacteria from coastal saline agro ecosystem.</title>
        <authorList>
            <person name="Krishnan R."/>
            <person name="Ramesh Kumar N."/>
        </authorList>
    </citation>
    <scope>NUCLEOTIDE SEQUENCE [LARGE SCALE GENOMIC DNA]</scope>
    <source>
        <strain evidence="2 3">228</strain>
    </source>
</reference>
<comment type="caution">
    <text evidence="2">The sequence shown here is derived from an EMBL/GenBank/DDBJ whole genome shotgun (WGS) entry which is preliminary data.</text>
</comment>
<accession>A0A2S5KSZ7</accession>
<dbReference type="AlphaFoldDB" id="A0A2S5KSZ7"/>
<dbReference type="InterPro" id="IPR032710">
    <property type="entry name" value="NTF2-like_dom_sf"/>
</dbReference>
<evidence type="ECO:0000313" key="2">
    <source>
        <dbReference type="EMBL" id="PPC77860.1"/>
    </source>
</evidence>
<name>A0A2S5KSZ7_9PROT</name>
<dbReference type="Gene3D" id="3.10.450.50">
    <property type="match status" value="1"/>
</dbReference>
<sequence length="160" mass="18463">MTGPSEAMTPRLLQQGLERYLQVFTRLHLGLQGLDDCLTEQVEFRDPFNHVQGRAAVQRVLQHFIEHVSEPRFVIQHCAWSGSLCFVRWDFSGVVKGLGDWRFPGVSELLFDEQGRVLRHLDHWDAGTHFYSRLPLLGWLNRTLVARLTAVPQPPYKADE</sequence>
<evidence type="ECO:0000313" key="3">
    <source>
        <dbReference type="Proteomes" id="UP000238196"/>
    </source>
</evidence>
<dbReference type="Pfam" id="PF12680">
    <property type="entry name" value="SnoaL_2"/>
    <property type="match status" value="1"/>
</dbReference>
<proteinExistence type="predicted"/>
<evidence type="ECO:0000259" key="1">
    <source>
        <dbReference type="Pfam" id="PF12680"/>
    </source>
</evidence>
<dbReference type="EMBL" id="PRLP01000024">
    <property type="protein sequence ID" value="PPC77860.1"/>
    <property type="molecule type" value="Genomic_DNA"/>
</dbReference>
<feature type="domain" description="SnoaL-like" evidence="1">
    <location>
        <begin position="18"/>
        <end position="120"/>
    </location>
</feature>
<gene>
    <name evidence="2" type="ORF">C4K68_08095</name>
</gene>